<dbReference type="KEGG" id="pda:103710021"/>
<name>A0A8B7C8G8_PHODC</name>
<reference evidence="4" key="2">
    <citation type="submission" date="2025-08" db="UniProtKB">
        <authorList>
            <consortium name="RefSeq"/>
        </authorList>
    </citation>
    <scope>IDENTIFICATION</scope>
    <source>
        <tissue evidence="4">Young leaves</tissue>
    </source>
</reference>
<organism evidence="3 4">
    <name type="scientific">Phoenix dactylifera</name>
    <name type="common">Date palm</name>
    <dbReference type="NCBI Taxonomy" id="42345"/>
    <lineage>
        <taxon>Eukaryota</taxon>
        <taxon>Viridiplantae</taxon>
        <taxon>Streptophyta</taxon>
        <taxon>Embryophyta</taxon>
        <taxon>Tracheophyta</taxon>
        <taxon>Spermatophyta</taxon>
        <taxon>Magnoliopsida</taxon>
        <taxon>Liliopsida</taxon>
        <taxon>Arecaceae</taxon>
        <taxon>Coryphoideae</taxon>
        <taxon>Phoeniceae</taxon>
        <taxon>Phoenix</taxon>
    </lineage>
</organism>
<keyword evidence="3" id="KW-1185">Reference proteome</keyword>
<reference evidence="3" key="1">
    <citation type="journal article" date="2019" name="Nat. Commun.">
        <title>Genome-wide association mapping of date palm fruit traits.</title>
        <authorList>
            <person name="Hazzouri K.M."/>
            <person name="Gros-Balthazard M."/>
            <person name="Flowers J.M."/>
            <person name="Copetti D."/>
            <person name="Lemansour A."/>
            <person name="Lebrun M."/>
            <person name="Masmoudi K."/>
            <person name="Ferrand S."/>
            <person name="Dhar M.I."/>
            <person name="Fresquez Z.A."/>
            <person name="Rosas U."/>
            <person name="Zhang J."/>
            <person name="Talag J."/>
            <person name="Lee S."/>
            <person name="Kudrna D."/>
            <person name="Powell R.F."/>
            <person name="Leitch I.J."/>
            <person name="Krueger R.R."/>
            <person name="Wing R.A."/>
            <person name="Amiri K.M.A."/>
            <person name="Purugganan M.D."/>
        </authorList>
    </citation>
    <scope>NUCLEOTIDE SEQUENCE [LARGE SCALE GENOMIC DNA]</scope>
    <source>
        <strain evidence="3">cv. Khalas</strain>
    </source>
</reference>
<feature type="domain" description="DUF7953" evidence="2">
    <location>
        <begin position="31"/>
        <end position="139"/>
    </location>
</feature>
<dbReference type="PANTHER" id="PTHR33780:SF3">
    <property type="entry name" value="EXPRESSED PROTEIN"/>
    <property type="match status" value="1"/>
</dbReference>
<accession>A0A8B7C8G8</accession>
<keyword evidence="1" id="KW-0812">Transmembrane</keyword>
<dbReference type="Proteomes" id="UP000228380">
    <property type="component" value="Chromosome 3"/>
</dbReference>
<dbReference type="RefSeq" id="XP_008793817.2">
    <property type="nucleotide sequence ID" value="XM_008795595.4"/>
</dbReference>
<evidence type="ECO:0000313" key="4">
    <source>
        <dbReference type="RefSeq" id="XP_008793817.2"/>
    </source>
</evidence>
<dbReference type="InterPro" id="IPR057713">
    <property type="entry name" value="DUF7953"/>
</dbReference>
<keyword evidence="1" id="KW-1133">Transmembrane helix</keyword>
<evidence type="ECO:0000256" key="1">
    <source>
        <dbReference type="SAM" id="Phobius"/>
    </source>
</evidence>
<dbReference type="AlphaFoldDB" id="A0A8B7C8G8"/>
<dbReference type="PANTHER" id="PTHR33780">
    <property type="entry name" value="EXPRESSED PROTEIN"/>
    <property type="match status" value="1"/>
</dbReference>
<gene>
    <name evidence="4" type="primary">LOC103710021</name>
</gene>
<evidence type="ECO:0000259" key="2">
    <source>
        <dbReference type="Pfam" id="PF25829"/>
    </source>
</evidence>
<protein>
    <submittedName>
        <fullName evidence="4">Uncharacterized protein LOC103710021 isoform X1</fullName>
    </submittedName>
</protein>
<dbReference type="OrthoDB" id="2014701at2759"/>
<dbReference type="Pfam" id="PF25829">
    <property type="entry name" value="DUF7953"/>
    <property type="match status" value="1"/>
</dbReference>
<evidence type="ECO:0000313" key="3">
    <source>
        <dbReference type="Proteomes" id="UP000228380"/>
    </source>
</evidence>
<keyword evidence="1" id="KW-0472">Membrane</keyword>
<proteinExistence type="predicted"/>
<dbReference type="GeneID" id="103710021"/>
<sequence>MKRSRYLLISRRLLIFYFFCCSIPGIMSTRLVTLGSIELYQTHEWFPSKPTIYFSCQGDNRTILPDVKQTNILYTFNGEESWQPLTELPVKKCKRCGLYEADAIKSDDVFDEWELCPDDFVDGRYSHVKDKEFNATFICLECIASADSKTASSDSKAAVKKPKVALVVIICILASVVTAIGMVTAYKLWQKRKREQDQARFLKLFEEGDDIEDELGIGHVI</sequence>
<feature type="transmembrane region" description="Helical" evidence="1">
    <location>
        <begin position="164"/>
        <end position="186"/>
    </location>
</feature>